<evidence type="ECO:0000313" key="1">
    <source>
        <dbReference type="EMBL" id="RHL77260.1"/>
    </source>
</evidence>
<proteinExistence type="predicted"/>
<accession>A0A396FL94</accession>
<dbReference type="EMBL" id="QRPB01000015">
    <property type="protein sequence ID" value="RHL77260.1"/>
    <property type="molecule type" value="Genomic_DNA"/>
</dbReference>
<protein>
    <submittedName>
        <fullName evidence="1">XRE family transcriptional regulator</fullName>
    </submittedName>
</protein>
<evidence type="ECO:0000313" key="2">
    <source>
        <dbReference type="Proteomes" id="UP000266698"/>
    </source>
</evidence>
<sequence>DEREIEFALHMIEQILRGQEDYLSE</sequence>
<dbReference type="AlphaFoldDB" id="A0A396FL94"/>
<name>A0A396FL94_9FIRM</name>
<feature type="non-terminal residue" evidence="1">
    <location>
        <position position="1"/>
    </location>
</feature>
<reference evidence="1 2" key="1">
    <citation type="submission" date="2018-08" db="EMBL/GenBank/DDBJ databases">
        <title>A genome reference for cultivated species of the human gut microbiota.</title>
        <authorList>
            <person name="Zou Y."/>
            <person name="Xue W."/>
            <person name="Luo G."/>
        </authorList>
    </citation>
    <scope>NUCLEOTIDE SEQUENCE [LARGE SCALE GENOMIC DNA]</scope>
    <source>
        <strain evidence="1 2">AF36-2BH</strain>
    </source>
</reference>
<comment type="caution">
    <text evidence="1">The sequence shown here is derived from an EMBL/GenBank/DDBJ whole genome shotgun (WGS) entry which is preliminary data.</text>
</comment>
<dbReference type="Proteomes" id="UP000266698">
    <property type="component" value="Unassembled WGS sequence"/>
</dbReference>
<gene>
    <name evidence="1" type="ORF">DW001_11515</name>
</gene>
<organism evidence="1 2">
    <name type="scientific">Agathobacter rectalis</name>
    <dbReference type="NCBI Taxonomy" id="39491"/>
    <lineage>
        <taxon>Bacteria</taxon>
        <taxon>Bacillati</taxon>
        <taxon>Bacillota</taxon>
        <taxon>Clostridia</taxon>
        <taxon>Lachnospirales</taxon>
        <taxon>Lachnospiraceae</taxon>
        <taxon>Agathobacter</taxon>
    </lineage>
</organism>